<dbReference type="Pfam" id="PF11578">
    <property type="entry name" value="DUF3237"/>
    <property type="match status" value="1"/>
</dbReference>
<comment type="similarity">
    <text evidence="1">Belongs to the UPF0311 family.</text>
</comment>
<evidence type="ECO:0000313" key="2">
    <source>
        <dbReference type="EMBL" id="NKX53159.1"/>
    </source>
</evidence>
<dbReference type="InterPro" id="IPR020915">
    <property type="entry name" value="UPF0311"/>
</dbReference>
<dbReference type="Proteomes" id="UP000544090">
    <property type="component" value="Unassembled WGS sequence"/>
</dbReference>
<sequence length="154" mass="16945">MGAMITPELEYLATLTIKVGTPAEIGSTPAGRRRIIPIEGGTVDGPALKGKVLPLGADYQLLRSETLTELEAKYAIETDGGERIYVENFGLRTGSREDIERLVRGEKVDPARIYFRCLPKFTASGEWEWLNSKILVGTGERHPDSVVVNVFVLN</sequence>
<proteinExistence type="inferred from homology"/>
<comment type="caution">
    <text evidence="2">The sequence shown here is derived from an EMBL/GenBank/DDBJ whole genome shotgun (WGS) entry which is preliminary data.</text>
</comment>
<dbReference type="EMBL" id="JAAZSQ010000001">
    <property type="protein sequence ID" value="NKX53159.1"/>
    <property type="molecule type" value="Genomic_DNA"/>
</dbReference>
<dbReference type="PANTHER" id="PTHR37315:SF1">
    <property type="entry name" value="UPF0311 PROTEIN BLR7842"/>
    <property type="match status" value="1"/>
</dbReference>
<accession>A0A7X6HB78</accession>
<keyword evidence="3" id="KW-1185">Reference proteome</keyword>
<name>A0A7X6HB78_9MICC</name>
<dbReference type="PANTHER" id="PTHR37315">
    <property type="entry name" value="UPF0311 PROTEIN BLR7842"/>
    <property type="match status" value="1"/>
</dbReference>
<evidence type="ECO:0000313" key="3">
    <source>
        <dbReference type="Proteomes" id="UP000544090"/>
    </source>
</evidence>
<gene>
    <name evidence="2" type="ORF">HGG74_01140</name>
</gene>
<dbReference type="HAMAP" id="MF_00775">
    <property type="entry name" value="UPF0311"/>
    <property type="match status" value="1"/>
</dbReference>
<dbReference type="Gene3D" id="2.40.160.20">
    <property type="match status" value="1"/>
</dbReference>
<dbReference type="AlphaFoldDB" id="A0A7X6HB78"/>
<evidence type="ECO:0000256" key="1">
    <source>
        <dbReference type="HAMAP-Rule" id="MF_00775"/>
    </source>
</evidence>
<reference evidence="2 3" key="1">
    <citation type="submission" date="2020-04" db="EMBL/GenBank/DDBJ databases">
        <title>Arthrobacter sp. nov.</title>
        <authorList>
            <person name="Liu S."/>
        </authorList>
    </citation>
    <scope>NUCLEOTIDE SEQUENCE [LARGE SCALE GENOMIC DNA]</scope>
    <source>
        <strain evidence="2 3">E918</strain>
    </source>
</reference>
<protein>
    <recommendedName>
        <fullName evidence="1">UPF0311 protein HGG74_01140</fullName>
    </recommendedName>
</protein>
<organism evidence="2 3">
    <name type="scientific">Arthrobacter mobilis</name>
    <dbReference type="NCBI Taxonomy" id="2724944"/>
    <lineage>
        <taxon>Bacteria</taxon>
        <taxon>Bacillati</taxon>
        <taxon>Actinomycetota</taxon>
        <taxon>Actinomycetes</taxon>
        <taxon>Micrococcales</taxon>
        <taxon>Micrococcaceae</taxon>
        <taxon>Arthrobacter</taxon>
    </lineage>
</organism>